<keyword evidence="1" id="KW-0472">Membrane</keyword>
<dbReference type="InterPro" id="IPR010352">
    <property type="entry name" value="DUF945"/>
</dbReference>
<sequence length="524" mass="58913">MKYKKRIKMKKSIVTTGVIAILAFGYIGTSMYTGNLIEENLDTNLAEFTQQFNSNQQIFNLQISHNNDEKGIFSTKTHLKVTLTQKKQIINNDDSVIVLYDDDATIYHGPFPLTALANGSFSPQLAWLEFAITEKTNPTLWKLAGNKPYISGHAGVSYSDYFTVKLATEAIKLTHSDFDLIDENSVFEQGKWNILLEKQNNSSDLSIQASLDKLNLEIDKDNAISLNDLNISFKPAQNTSTIDYDININSLKMKGAEYGSSTDVGFNGLTTKGNINFKDYKLDYQSEINRLTVSIGKGASTAINNIELNKLVLNQQIELNKKNNTVNGSLFNSVDSIIYGKQNLGNGSFDFSFKGIDKKDIFNKSYMNYFEDLEDVTDNLPFNTILTLNKLNWHNAAGDININFVLDINDLNYILNSGDDSSKDTDERIDTLKLKVEAPFDVMAQFYAQFENPQNSEVTEQQVNSVKSNIKLSAEMFLSHVPIFVFNNGKTDGIFSDISVTKDSDEVLVNGETMSKKFFFNEFK</sequence>
<evidence type="ECO:0000256" key="1">
    <source>
        <dbReference type="SAM" id="Phobius"/>
    </source>
</evidence>
<reference evidence="2 3" key="1">
    <citation type="submission" date="2017-03" db="EMBL/GenBank/DDBJ databases">
        <title>Comparative genomics of honeybee gut symbionts reveal geographically distinct and subgroup specific antibiotic resistance.</title>
        <authorList>
            <person name="Ludvigsen J."/>
            <person name="Porcellato D."/>
            <person name="Labee-Lund T.M."/>
            <person name="Amdam G.V."/>
            <person name="Rudi K."/>
        </authorList>
    </citation>
    <scope>NUCLEOTIDE SEQUENCE [LARGE SCALE GENOMIC DNA]</scope>
    <source>
        <strain evidence="2 3">A-9-12</strain>
    </source>
</reference>
<gene>
    <name evidence="2" type="ORF">B6C91_12855</name>
</gene>
<name>A0ABX3YS67_9GAMM</name>
<dbReference type="EMBL" id="NART01000094">
    <property type="protein sequence ID" value="OTQ08296.1"/>
    <property type="molecule type" value="Genomic_DNA"/>
</dbReference>
<proteinExistence type="predicted"/>
<evidence type="ECO:0000313" key="2">
    <source>
        <dbReference type="EMBL" id="OTQ08296.1"/>
    </source>
</evidence>
<protein>
    <recommendedName>
        <fullName evidence="4">DUF945 domain-containing protein</fullName>
    </recommendedName>
</protein>
<dbReference type="Proteomes" id="UP000194800">
    <property type="component" value="Unassembled WGS sequence"/>
</dbReference>
<keyword evidence="3" id="KW-1185">Reference proteome</keyword>
<keyword evidence="1" id="KW-1133">Transmembrane helix</keyword>
<evidence type="ECO:0008006" key="4">
    <source>
        <dbReference type="Google" id="ProtNLM"/>
    </source>
</evidence>
<dbReference type="Pfam" id="PF06097">
    <property type="entry name" value="DUF945"/>
    <property type="match status" value="1"/>
</dbReference>
<keyword evidence="1" id="KW-0812">Transmembrane</keyword>
<comment type="caution">
    <text evidence="2">The sequence shown here is derived from an EMBL/GenBank/DDBJ whole genome shotgun (WGS) entry which is preliminary data.</text>
</comment>
<organism evidence="2 3">
    <name type="scientific">Gilliamella apicola</name>
    <dbReference type="NCBI Taxonomy" id="1196095"/>
    <lineage>
        <taxon>Bacteria</taxon>
        <taxon>Pseudomonadati</taxon>
        <taxon>Pseudomonadota</taxon>
        <taxon>Gammaproteobacteria</taxon>
        <taxon>Orbales</taxon>
        <taxon>Orbaceae</taxon>
        <taxon>Gilliamella</taxon>
    </lineage>
</organism>
<accession>A0ABX3YS67</accession>
<evidence type="ECO:0000313" key="3">
    <source>
        <dbReference type="Proteomes" id="UP000194800"/>
    </source>
</evidence>
<feature type="transmembrane region" description="Helical" evidence="1">
    <location>
        <begin position="12"/>
        <end position="32"/>
    </location>
</feature>